<sequence length="128" mass="15319">MDHVHTRCEKPEIKLSEDDHPISDDDDRLISEFSNCLGTVVRDFVSLTCRSWTEVLEKDILWQYVKFRAHKATIKKDHYTKYPTDELRLQKRPRNILLSDFKILLNYWADEKVQERARKNVEARSKIT</sequence>
<reference evidence="1" key="1">
    <citation type="submission" date="2023-02" db="EMBL/GenBank/DDBJ databases">
        <title>Genome of toxic invasive species Heracleum sosnowskyi carries increased number of genes despite the absence of recent whole-genome duplications.</title>
        <authorList>
            <person name="Schelkunov M."/>
            <person name="Shtratnikova V."/>
            <person name="Makarenko M."/>
            <person name="Klepikova A."/>
            <person name="Omelchenko D."/>
            <person name="Novikova G."/>
            <person name="Obukhova E."/>
            <person name="Bogdanov V."/>
            <person name="Penin A."/>
            <person name="Logacheva M."/>
        </authorList>
    </citation>
    <scope>NUCLEOTIDE SEQUENCE</scope>
    <source>
        <strain evidence="1">Hsosn_3</strain>
        <tissue evidence="1">Leaf</tissue>
    </source>
</reference>
<organism evidence="1 2">
    <name type="scientific">Heracleum sosnowskyi</name>
    <dbReference type="NCBI Taxonomy" id="360622"/>
    <lineage>
        <taxon>Eukaryota</taxon>
        <taxon>Viridiplantae</taxon>
        <taxon>Streptophyta</taxon>
        <taxon>Embryophyta</taxon>
        <taxon>Tracheophyta</taxon>
        <taxon>Spermatophyta</taxon>
        <taxon>Magnoliopsida</taxon>
        <taxon>eudicotyledons</taxon>
        <taxon>Gunneridae</taxon>
        <taxon>Pentapetalae</taxon>
        <taxon>asterids</taxon>
        <taxon>campanulids</taxon>
        <taxon>Apiales</taxon>
        <taxon>Apiaceae</taxon>
        <taxon>Apioideae</taxon>
        <taxon>apioid superclade</taxon>
        <taxon>Tordylieae</taxon>
        <taxon>Tordyliinae</taxon>
        <taxon>Heracleum</taxon>
    </lineage>
</organism>
<dbReference type="Proteomes" id="UP001237642">
    <property type="component" value="Unassembled WGS sequence"/>
</dbReference>
<keyword evidence="2" id="KW-1185">Reference proteome</keyword>
<proteinExistence type="predicted"/>
<dbReference type="EMBL" id="JAUIZM010000007">
    <property type="protein sequence ID" value="KAK1372523.1"/>
    <property type="molecule type" value="Genomic_DNA"/>
</dbReference>
<comment type="caution">
    <text evidence="1">The sequence shown here is derived from an EMBL/GenBank/DDBJ whole genome shotgun (WGS) entry which is preliminary data.</text>
</comment>
<gene>
    <name evidence="1" type="ORF">POM88_028716</name>
</gene>
<evidence type="ECO:0000313" key="1">
    <source>
        <dbReference type="EMBL" id="KAK1372523.1"/>
    </source>
</evidence>
<protein>
    <submittedName>
        <fullName evidence="1">Uncharacterized protein</fullName>
    </submittedName>
</protein>
<accession>A0AAD8HUG2</accession>
<reference evidence="1" key="2">
    <citation type="submission" date="2023-05" db="EMBL/GenBank/DDBJ databases">
        <authorList>
            <person name="Schelkunov M.I."/>
        </authorList>
    </citation>
    <scope>NUCLEOTIDE SEQUENCE</scope>
    <source>
        <strain evidence="1">Hsosn_3</strain>
        <tissue evidence="1">Leaf</tissue>
    </source>
</reference>
<evidence type="ECO:0000313" key="2">
    <source>
        <dbReference type="Proteomes" id="UP001237642"/>
    </source>
</evidence>
<name>A0AAD8HUG2_9APIA</name>
<dbReference type="AlphaFoldDB" id="A0AAD8HUG2"/>